<dbReference type="InterPro" id="IPR011042">
    <property type="entry name" value="6-blade_b-propeller_TolB-like"/>
</dbReference>
<dbReference type="InterPro" id="IPR048031">
    <property type="entry name" value="ScyD/ScyE-like"/>
</dbReference>
<organism evidence="1 2">
    <name type="scientific">Tessaracoccus bendigoensis DSM 12906</name>
    <dbReference type="NCBI Taxonomy" id="1123357"/>
    <lineage>
        <taxon>Bacteria</taxon>
        <taxon>Bacillati</taxon>
        <taxon>Actinomycetota</taxon>
        <taxon>Actinomycetes</taxon>
        <taxon>Propionibacteriales</taxon>
        <taxon>Propionibacteriaceae</taxon>
        <taxon>Tessaracoccus</taxon>
    </lineage>
</organism>
<dbReference type="EMBL" id="FQZG01000011">
    <property type="protein sequence ID" value="SHI68415.1"/>
    <property type="molecule type" value="Genomic_DNA"/>
</dbReference>
<sequence length="279" mass="29018">MGIATSRNGKLMAFATTETDMGTFNNTASGLNIWGHGKKIYADTLAYETKHNPDKVFTYGVKNPSQCVSDALEAAGVPASYTGAIDSHAYSVVAYGDGWLVADAGANVLWRVDARGRVKVAALLPPQPHKITADQAAALGLPDCLVGVTYAFESVPTDVEVGKNGTVYVSTLPGGPETPELGARGSVYKVNVNSGKATRVATGFLGATNLALASNGDIYVAEFFAGRIALLRDGKISTFVELPGALSVEVNGSTLWAGTMGPFGSDEPGTIVKITKGRK</sequence>
<dbReference type="SUPFAM" id="SSF63829">
    <property type="entry name" value="Calcium-dependent phosphotriesterase"/>
    <property type="match status" value="1"/>
</dbReference>
<dbReference type="Proteomes" id="UP000184512">
    <property type="component" value="Unassembled WGS sequence"/>
</dbReference>
<dbReference type="NCBIfam" id="NF033206">
    <property type="entry name" value="ScyE_fam"/>
    <property type="match status" value="1"/>
</dbReference>
<accession>A0A1M6D581</accession>
<name>A0A1M6D581_9ACTN</name>
<gene>
    <name evidence="1" type="ORF">SAMN02745244_00848</name>
</gene>
<reference evidence="1 2" key="1">
    <citation type="submission" date="2016-11" db="EMBL/GenBank/DDBJ databases">
        <authorList>
            <person name="Jaros S."/>
            <person name="Januszkiewicz K."/>
            <person name="Wedrychowicz H."/>
        </authorList>
    </citation>
    <scope>NUCLEOTIDE SEQUENCE [LARGE SCALE GENOMIC DNA]</scope>
    <source>
        <strain evidence="1 2">DSM 12906</strain>
    </source>
</reference>
<proteinExistence type="predicted"/>
<keyword evidence="2" id="KW-1185">Reference proteome</keyword>
<evidence type="ECO:0008006" key="3">
    <source>
        <dbReference type="Google" id="ProtNLM"/>
    </source>
</evidence>
<evidence type="ECO:0000313" key="2">
    <source>
        <dbReference type="Proteomes" id="UP000184512"/>
    </source>
</evidence>
<dbReference type="Gene3D" id="2.120.10.30">
    <property type="entry name" value="TolB, C-terminal domain"/>
    <property type="match status" value="1"/>
</dbReference>
<dbReference type="RefSeq" id="WP_073186308.1">
    <property type="nucleotide sequence ID" value="NZ_FQZG01000011.1"/>
</dbReference>
<dbReference type="AlphaFoldDB" id="A0A1M6D581"/>
<evidence type="ECO:0000313" key="1">
    <source>
        <dbReference type="EMBL" id="SHI68415.1"/>
    </source>
</evidence>
<protein>
    <recommendedName>
        <fullName evidence="3">ScyD/ScyE family protein</fullName>
    </recommendedName>
</protein>
<dbReference type="STRING" id="1123357.SAMN02745244_00848"/>